<organism evidence="3 4">
    <name type="scientific">Fulvimarina manganoxydans</name>
    <dbReference type="NCBI Taxonomy" id="937218"/>
    <lineage>
        <taxon>Bacteria</taxon>
        <taxon>Pseudomonadati</taxon>
        <taxon>Pseudomonadota</taxon>
        <taxon>Alphaproteobacteria</taxon>
        <taxon>Hyphomicrobiales</taxon>
        <taxon>Aurantimonadaceae</taxon>
        <taxon>Fulvimarina</taxon>
    </lineage>
</organism>
<keyword evidence="1" id="KW-0472">Membrane</keyword>
<dbReference type="Proteomes" id="UP000192656">
    <property type="component" value="Unassembled WGS sequence"/>
</dbReference>
<dbReference type="InterPro" id="IPR051311">
    <property type="entry name" value="DedA_domain"/>
</dbReference>
<proteinExistence type="predicted"/>
<dbReference type="AlphaFoldDB" id="A0A1W2EF09"/>
<dbReference type="PANTHER" id="PTHR42709">
    <property type="entry name" value="ALKALINE PHOSPHATASE LIKE PROTEIN"/>
    <property type="match status" value="1"/>
</dbReference>
<keyword evidence="1" id="KW-0812">Transmembrane</keyword>
<protein>
    <submittedName>
        <fullName evidence="3">Membrane protein YqaA, SNARE-associated domain</fullName>
    </submittedName>
</protein>
<gene>
    <name evidence="3" type="ORF">SAMN06297251_12445</name>
</gene>
<dbReference type="InterPro" id="IPR032816">
    <property type="entry name" value="VTT_dom"/>
</dbReference>
<keyword evidence="1" id="KW-1133">Transmembrane helix</keyword>
<evidence type="ECO:0000313" key="4">
    <source>
        <dbReference type="Proteomes" id="UP000192656"/>
    </source>
</evidence>
<feature type="transmembrane region" description="Helical" evidence="1">
    <location>
        <begin position="59"/>
        <end position="84"/>
    </location>
</feature>
<dbReference type="STRING" id="937218.SAMN06297251_12445"/>
<reference evidence="3 4" key="1">
    <citation type="submission" date="2017-04" db="EMBL/GenBank/DDBJ databases">
        <authorList>
            <person name="Afonso C.L."/>
            <person name="Miller P.J."/>
            <person name="Scott M.A."/>
            <person name="Spackman E."/>
            <person name="Goraichik I."/>
            <person name="Dimitrov K.M."/>
            <person name="Suarez D.L."/>
            <person name="Swayne D.E."/>
        </authorList>
    </citation>
    <scope>NUCLEOTIDE SEQUENCE [LARGE SCALE GENOMIC DNA]</scope>
    <source>
        <strain evidence="3 4">CGMCC 1.10972</strain>
    </source>
</reference>
<feature type="transmembrane region" description="Helical" evidence="1">
    <location>
        <begin position="141"/>
        <end position="163"/>
    </location>
</feature>
<feature type="transmembrane region" description="Helical" evidence="1">
    <location>
        <begin position="105"/>
        <end position="121"/>
    </location>
</feature>
<feature type="domain" description="VTT" evidence="2">
    <location>
        <begin position="48"/>
        <end position="158"/>
    </location>
</feature>
<evidence type="ECO:0000313" key="3">
    <source>
        <dbReference type="EMBL" id="SMD07982.1"/>
    </source>
</evidence>
<evidence type="ECO:0000256" key="1">
    <source>
        <dbReference type="SAM" id="Phobius"/>
    </source>
</evidence>
<dbReference type="Pfam" id="PF09335">
    <property type="entry name" value="VTT_dom"/>
    <property type="match status" value="1"/>
</dbReference>
<dbReference type="PANTHER" id="PTHR42709:SF4">
    <property type="entry name" value="INNER MEMBRANE PROTEIN YQAA"/>
    <property type="match status" value="1"/>
</dbReference>
<keyword evidence="4" id="KW-1185">Reference proteome</keyword>
<name>A0A1W2EF09_9HYPH</name>
<evidence type="ECO:0000259" key="2">
    <source>
        <dbReference type="Pfam" id="PF09335"/>
    </source>
</evidence>
<feature type="transmembrane region" description="Helical" evidence="1">
    <location>
        <begin position="21"/>
        <end position="39"/>
    </location>
</feature>
<dbReference type="EMBL" id="FWXR01000024">
    <property type="protein sequence ID" value="SMD07982.1"/>
    <property type="molecule type" value="Genomic_DNA"/>
</dbReference>
<accession>A0A1W2EF09</accession>
<sequence>MVGAEPRSRRPRLLPSPALDHLAALSGLFASAFLAATVLPGASEIVLVAILAEGAADPVAAVLVAGIANTLGSITNWALGRFFLRYQDRRWFPVPKSGLDKAASIFNRWGVWSLLLAWWPLGGDALTVVAGLLKVPLLTFTLLVGFGKLVRYALVALATLGFIG</sequence>